<dbReference type="GO" id="GO:0016787">
    <property type="term" value="F:hydrolase activity"/>
    <property type="evidence" value="ECO:0007669"/>
    <property type="project" value="UniProtKB-KW"/>
</dbReference>
<sequence>MAEILLVRHGQASFGKADYDKLSDLGIQQSQWLGEFWRSIDFSFDAIWRGDMLRHRETADGILHGLSIGGEASVKSLPSAEVYSGLNEFDFQAVADAYVAIDPASQPAPGAKPAEFYRLLRKSMLAWSQGKLDEDRLPESWQGFRSRVMDVLDAAIASPHKRIVMATSGGAIAMMVSQILGADAATMVNLNLQIRNTSVSQLFANAHSVHLHHFNAVPHLEHPDKRSAMSYS</sequence>
<comment type="caution">
    <text evidence="2">The sequence shown here is derived from an EMBL/GenBank/DDBJ whole genome shotgun (WGS) entry which is preliminary data.</text>
</comment>
<dbReference type="InterPro" id="IPR029033">
    <property type="entry name" value="His_PPase_superfam"/>
</dbReference>
<evidence type="ECO:0000256" key="1">
    <source>
        <dbReference type="ARBA" id="ARBA00022801"/>
    </source>
</evidence>
<name>A0ABT7SWD7_9ALTE</name>
<dbReference type="RefSeq" id="WP_289364793.1">
    <property type="nucleotide sequence ID" value="NZ_JAUCBP010000007.1"/>
</dbReference>
<dbReference type="InterPro" id="IPR013078">
    <property type="entry name" value="His_Pase_superF_clade-1"/>
</dbReference>
<dbReference type="Gene3D" id="3.40.50.1240">
    <property type="entry name" value="Phosphoglycerate mutase-like"/>
    <property type="match status" value="1"/>
</dbReference>
<dbReference type="Pfam" id="PF00300">
    <property type="entry name" value="His_Phos_1"/>
    <property type="match status" value="1"/>
</dbReference>
<dbReference type="CDD" id="cd07067">
    <property type="entry name" value="HP_PGM_like"/>
    <property type="match status" value="1"/>
</dbReference>
<dbReference type="EC" id="3.1.3.-" evidence="2"/>
<organism evidence="2 3">
    <name type="scientific">Alteromonas arenosi</name>
    <dbReference type="NCBI Taxonomy" id="3055817"/>
    <lineage>
        <taxon>Bacteria</taxon>
        <taxon>Pseudomonadati</taxon>
        <taxon>Pseudomonadota</taxon>
        <taxon>Gammaproteobacteria</taxon>
        <taxon>Alteromonadales</taxon>
        <taxon>Alteromonadaceae</taxon>
        <taxon>Alteromonas/Salinimonas group</taxon>
        <taxon>Alteromonas</taxon>
    </lineage>
</organism>
<dbReference type="PANTHER" id="PTHR20935">
    <property type="entry name" value="PHOSPHOGLYCERATE MUTASE-RELATED"/>
    <property type="match status" value="1"/>
</dbReference>
<protein>
    <submittedName>
        <fullName evidence="2">Histidine phosphatase family protein</fullName>
        <ecNumber evidence="2">3.1.3.-</ecNumber>
    </submittedName>
</protein>
<dbReference type="PANTHER" id="PTHR20935:SF0">
    <property type="entry name" value="SERINE_THREONINE-PROTEIN PHOSPHATASE PGAM5, MITOCHONDRIAL"/>
    <property type="match status" value="1"/>
</dbReference>
<dbReference type="SUPFAM" id="SSF53254">
    <property type="entry name" value="Phosphoglycerate mutase-like"/>
    <property type="match status" value="1"/>
</dbReference>
<evidence type="ECO:0000313" key="2">
    <source>
        <dbReference type="EMBL" id="MDM7860498.1"/>
    </source>
</evidence>
<dbReference type="EMBL" id="JAUCBP010000007">
    <property type="protein sequence ID" value="MDM7860498.1"/>
    <property type="molecule type" value="Genomic_DNA"/>
</dbReference>
<proteinExistence type="predicted"/>
<gene>
    <name evidence="2" type="ORF">QTP81_07805</name>
</gene>
<dbReference type="SMART" id="SM00855">
    <property type="entry name" value="PGAM"/>
    <property type="match status" value="1"/>
</dbReference>
<evidence type="ECO:0000313" key="3">
    <source>
        <dbReference type="Proteomes" id="UP001234343"/>
    </source>
</evidence>
<accession>A0ABT7SWD7</accession>
<reference evidence="2 3" key="1">
    <citation type="submission" date="2023-06" db="EMBL/GenBank/DDBJ databases">
        <title>Alteromonas sp. ASW11-36 isolated from intertidal sand.</title>
        <authorList>
            <person name="Li Y."/>
        </authorList>
    </citation>
    <scope>NUCLEOTIDE SEQUENCE [LARGE SCALE GENOMIC DNA]</scope>
    <source>
        <strain evidence="2 3">ASW11-36</strain>
    </source>
</reference>
<keyword evidence="3" id="KW-1185">Reference proteome</keyword>
<dbReference type="Proteomes" id="UP001234343">
    <property type="component" value="Unassembled WGS sequence"/>
</dbReference>
<keyword evidence="1 2" id="KW-0378">Hydrolase</keyword>
<dbReference type="InterPro" id="IPR051021">
    <property type="entry name" value="Mito_Ser/Thr_phosphatase"/>
</dbReference>